<organism evidence="1">
    <name type="scientific">Bacteroides intestinalis</name>
    <dbReference type="NCBI Taxonomy" id="329854"/>
    <lineage>
        <taxon>Bacteria</taxon>
        <taxon>Pseudomonadati</taxon>
        <taxon>Bacteroidota</taxon>
        <taxon>Bacteroidia</taxon>
        <taxon>Bacteroidales</taxon>
        <taxon>Bacteroidaceae</taxon>
        <taxon>Bacteroides</taxon>
    </lineage>
</organism>
<evidence type="ECO:0000313" key="2">
    <source>
        <dbReference type="Proteomes" id="UP000070319"/>
    </source>
</evidence>
<comment type="caution">
    <text evidence="1">The sequence shown here is derived from an EMBL/GenBank/DDBJ whole genome shotgun (WGS) entry which is preliminary data.</text>
</comment>
<dbReference type="EMBL" id="LTDF01000165">
    <property type="protein sequence ID" value="KXT42656.1"/>
    <property type="molecule type" value="Genomic_DNA"/>
</dbReference>
<accession>A0A139KU39</accession>
<name>A0A139KU39_9BACE</name>
<protein>
    <submittedName>
        <fullName evidence="1">Uncharacterized protein</fullName>
    </submittedName>
</protein>
<dbReference type="PATRIC" id="fig|329854.7.peg.4797"/>
<evidence type="ECO:0000313" key="1">
    <source>
        <dbReference type="EMBL" id="KXT42656.1"/>
    </source>
</evidence>
<reference evidence="1 2" key="1">
    <citation type="submission" date="2016-02" db="EMBL/GenBank/DDBJ databases">
        <authorList>
            <person name="Wen L."/>
            <person name="He K."/>
            <person name="Yang H."/>
        </authorList>
    </citation>
    <scope>NUCLEOTIDE SEQUENCE [LARGE SCALE GENOMIC DNA]</scope>
    <source>
        <strain evidence="1 2">KLE1704</strain>
    </source>
</reference>
<dbReference type="Proteomes" id="UP000070319">
    <property type="component" value="Unassembled WGS sequence"/>
</dbReference>
<sequence>MPHGTLSPCQLVPLSTFPHNPSEMNPKSRFFYSAFFVFI</sequence>
<gene>
    <name evidence="1" type="ORF">HMPREF2531_04725</name>
</gene>
<proteinExistence type="predicted"/>
<dbReference type="AlphaFoldDB" id="A0A139KU39"/>